<dbReference type="InterPro" id="IPR052592">
    <property type="entry name" value="LRR-RLK"/>
</dbReference>
<dbReference type="PANTHER" id="PTHR48054">
    <property type="entry name" value="RECEPTOR KINASE-LIKE PROTEIN XA21"/>
    <property type="match status" value="1"/>
</dbReference>
<dbReference type="InterPro" id="IPR001611">
    <property type="entry name" value="Leu-rich_rpt"/>
</dbReference>
<proteinExistence type="predicted"/>
<sequence length="176" mass="19218">MKKYPFIIFIFLLSCAPTEPVEIHDDNAVLQKLFNDPTIECGELPDSICVLKNGRISKLNLFNMDISKEIPDDIGSLSELTQLGLKSTNLNGGIPESIGNLSLLTQLSLSDNHLGCLEFVGDTCKTFCDGENGCSRAIPESIGNLKELRRLDISHNQLNGSIPGTISELTALHTFL</sequence>
<organism evidence="1">
    <name type="scientific">marine metagenome</name>
    <dbReference type="NCBI Taxonomy" id="408172"/>
    <lineage>
        <taxon>unclassified sequences</taxon>
        <taxon>metagenomes</taxon>
        <taxon>ecological metagenomes</taxon>
    </lineage>
</organism>
<dbReference type="AlphaFoldDB" id="A0A382G0C1"/>
<dbReference type="Gene3D" id="3.80.10.10">
    <property type="entry name" value="Ribonuclease Inhibitor"/>
    <property type="match status" value="2"/>
</dbReference>
<dbReference type="EMBL" id="UINC01052588">
    <property type="protein sequence ID" value="SVB68084.1"/>
    <property type="molecule type" value="Genomic_DNA"/>
</dbReference>
<feature type="non-terminal residue" evidence="1">
    <location>
        <position position="176"/>
    </location>
</feature>
<protein>
    <recommendedName>
        <fullName evidence="2">Leucine-rich repeat-containing N-terminal plant-type domain-containing protein</fullName>
    </recommendedName>
</protein>
<dbReference type="PANTHER" id="PTHR48054:SF93">
    <property type="entry name" value="LEUCINE-RICH REPEAT-CONTAINING, PLANT-TYPE, LEUCINE-RICH REPEAT DOMAIN SUPERFAMILY"/>
    <property type="match status" value="1"/>
</dbReference>
<name>A0A382G0C1_9ZZZZ</name>
<gene>
    <name evidence="1" type="ORF">METZ01_LOCUS220938</name>
</gene>
<dbReference type="SUPFAM" id="SSF52058">
    <property type="entry name" value="L domain-like"/>
    <property type="match status" value="1"/>
</dbReference>
<reference evidence="1" key="1">
    <citation type="submission" date="2018-05" db="EMBL/GenBank/DDBJ databases">
        <authorList>
            <person name="Lanie J.A."/>
            <person name="Ng W.-L."/>
            <person name="Kazmierczak K.M."/>
            <person name="Andrzejewski T.M."/>
            <person name="Davidsen T.M."/>
            <person name="Wayne K.J."/>
            <person name="Tettelin H."/>
            <person name="Glass J.I."/>
            <person name="Rusch D."/>
            <person name="Podicherti R."/>
            <person name="Tsui H.-C.T."/>
            <person name="Winkler M.E."/>
        </authorList>
    </citation>
    <scope>NUCLEOTIDE SEQUENCE</scope>
</reference>
<dbReference type="PROSITE" id="PS51257">
    <property type="entry name" value="PROKAR_LIPOPROTEIN"/>
    <property type="match status" value="1"/>
</dbReference>
<evidence type="ECO:0000313" key="1">
    <source>
        <dbReference type="EMBL" id="SVB68084.1"/>
    </source>
</evidence>
<accession>A0A382G0C1</accession>
<dbReference type="InterPro" id="IPR032675">
    <property type="entry name" value="LRR_dom_sf"/>
</dbReference>
<evidence type="ECO:0008006" key="2">
    <source>
        <dbReference type="Google" id="ProtNLM"/>
    </source>
</evidence>
<dbReference type="Pfam" id="PF00560">
    <property type="entry name" value="LRR_1"/>
    <property type="match status" value="2"/>
</dbReference>